<proteinExistence type="predicted"/>
<keyword evidence="11" id="KW-0175">Coiled coil</keyword>
<evidence type="ECO:0000256" key="10">
    <source>
        <dbReference type="PROSITE-ProRule" id="PRU00626"/>
    </source>
</evidence>
<keyword evidence="6 10" id="KW-0694">RNA-binding</keyword>
<dbReference type="PROSITE" id="PS51295">
    <property type="entry name" value="CRM"/>
    <property type="match status" value="3"/>
</dbReference>
<evidence type="ECO:0000256" key="1">
    <source>
        <dbReference type="ARBA" id="ARBA00004229"/>
    </source>
</evidence>
<keyword evidence="8" id="KW-0508">mRNA splicing</keyword>
<keyword evidence="3" id="KW-0934">Plastid</keyword>
<keyword evidence="15" id="KW-1185">Reference proteome</keyword>
<organism evidence="14 15">
    <name type="scientific">Acer yangbiense</name>
    <dbReference type="NCBI Taxonomy" id="1000413"/>
    <lineage>
        <taxon>Eukaryota</taxon>
        <taxon>Viridiplantae</taxon>
        <taxon>Streptophyta</taxon>
        <taxon>Embryophyta</taxon>
        <taxon>Tracheophyta</taxon>
        <taxon>Spermatophyta</taxon>
        <taxon>Magnoliopsida</taxon>
        <taxon>eudicotyledons</taxon>
        <taxon>Gunneridae</taxon>
        <taxon>Pentapetalae</taxon>
        <taxon>rosids</taxon>
        <taxon>malvids</taxon>
        <taxon>Sapindales</taxon>
        <taxon>Sapindaceae</taxon>
        <taxon>Hippocastanoideae</taxon>
        <taxon>Acereae</taxon>
        <taxon>Acer</taxon>
    </lineage>
</organism>
<dbReference type="Gene3D" id="3.30.110.60">
    <property type="entry name" value="YhbY-like"/>
    <property type="match status" value="3"/>
</dbReference>
<dbReference type="GO" id="GO:0009507">
    <property type="term" value="C:chloroplast"/>
    <property type="evidence" value="ECO:0007669"/>
    <property type="project" value="UniProtKB-SubCell"/>
</dbReference>
<comment type="subcellular location">
    <subcellularLocation>
        <location evidence="1">Plastid</location>
        <location evidence="1">Chloroplast</location>
    </subcellularLocation>
</comment>
<gene>
    <name evidence="14" type="ORF">EZV62_004988</name>
</gene>
<feature type="domain" description="CRM" evidence="13">
    <location>
        <begin position="182"/>
        <end position="278"/>
    </location>
</feature>
<evidence type="ECO:0000256" key="2">
    <source>
        <dbReference type="ARBA" id="ARBA00022528"/>
    </source>
</evidence>
<dbReference type="InterPro" id="IPR035920">
    <property type="entry name" value="YhbY-like_sf"/>
</dbReference>
<evidence type="ECO:0000256" key="6">
    <source>
        <dbReference type="ARBA" id="ARBA00022884"/>
    </source>
</evidence>
<dbReference type="GO" id="GO:0003729">
    <property type="term" value="F:mRNA binding"/>
    <property type="evidence" value="ECO:0007669"/>
    <property type="project" value="InterPro"/>
</dbReference>
<evidence type="ECO:0000256" key="11">
    <source>
        <dbReference type="SAM" id="Coils"/>
    </source>
</evidence>
<evidence type="ECO:0000256" key="8">
    <source>
        <dbReference type="ARBA" id="ARBA00023187"/>
    </source>
</evidence>
<evidence type="ECO:0000256" key="3">
    <source>
        <dbReference type="ARBA" id="ARBA00022640"/>
    </source>
</evidence>
<dbReference type="GO" id="GO:0000373">
    <property type="term" value="P:Group II intron splicing"/>
    <property type="evidence" value="ECO:0007669"/>
    <property type="project" value="UniProtKB-ARBA"/>
</dbReference>
<dbReference type="GO" id="GO:1990904">
    <property type="term" value="C:ribonucleoprotein complex"/>
    <property type="evidence" value="ECO:0007669"/>
    <property type="project" value="UniProtKB-KW"/>
</dbReference>
<keyword evidence="4" id="KW-0507">mRNA processing</keyword>
<dbReference type="SUPFAM" id="SSF75471">
    <property type="entry name" value="YhbY-like"/>
    <property type="match status" value="3"/>
</dbReference>
<dbReference type="Pfam" id="PF01985">
    <property type="entry name" value="CRS1_YhbY"/>
    <property type="match status" value="3"/>
</dbReference>
<feature type="domain" description="CRM" evidence="13">
    <location>
        <begin position="403"/>
        <end position="498"/>
    </location>
</feature>
<keyword evidence="7" id="KW-0809">Transit peptide</keyword>
<dbReference type="OrthoDB" id="551352at2759"/>
<dbReference type="GO" id="GO:0006397">
    <property type="term" value="P:mRNA processing"/>
    <property type="evidence" value="ECO:0007669"/>
    <property type="project" value="UniProtKB-KW"/>
</dbReference>
<sequence>MLATLFLSSPSPSNSLQFHYFSPVSSLNPNPSNPRILKLIKNPEISPSQPNESAIKMPTAPWMRSPPLLQPHGITNNPCKPTTEKEVEKADRALTDKESGVRGNKAMKKIIRNIEKLQENGVCENTQKDLEPFELRKCFEKIGGGDEEEEVKEFGGKMPWSKEERVVFRRMKKEKVERRAETVVDKDLLERLRGEARKMRRWVKVMKAGVTESVVYEIRLAWRRSELALVKFDVPLCRNMERAREILELKTGGLVVWSRKDTLVIYRGSSYQSTSKSSKNMHSWLAGGQEAPLSKLSHLSLENKVGISRMKSNITTTVDENMNRNDVMEDVVPRSIFMEENFGNNPIDRSLYEREGDRLLDGLGPRFVDWWMWKPLPVDADLLPEVVPGFRPPFRRCPPDGRSKMTDDDLTYLRKLAHPLPTHFVLGRNRKLQGLAAAILKLWERSLIAKIAVKWGVQNTSNEQMANELKARGVLLLRNKFFIIVYRGKDFLPCGVAKLIEEREMELKRCQLQEEGARLKAFETFFVPEEPPESTGKAGTLSEFQDIQTGFGNPEKGNREFELQLEADKENFERELRKQERKLFILNMKIQKSAKELSKLNSAWKPSELDADQEMFTDEERECFRKIGLRMNSNLLLGRRGIFDGVIEGLHQHWKHREVAKVITMQRLFVQVLYTAKWLVAESGGILVSVEKLKEGHAIIIYRGKNYKRPIKLKTDNLLTKRKALLRSLEMQRLGVIIEVFCISETAGNHGFETQIGRSADRKEKNLKITELTDVYTT</sequence>
<dbReference type="PANTHER" id="PTHR31846">
    <property type="entry name" value="CRS1 / YHBY (CRM) DOMAIN-CONTAINING PROTEIN"/>
    <property type="match status" value="1"/>
</dbReference>
<evidence type="ECO:0000256" key="7">
    <source>
        <dbReference type="ARBA" id="ARBA00022946"/>
    </source>
</evidence>
<comment type="caution">
    <text evidence="14">The sequence shown here is derived from an EMBL/GenBank/DDBJ whole genome shotgun (WGS) entry which is preliminary data.</text>
</comment>
<protein>
    <recommendedName>
        <fullName evidence="13">CRM domain-containing protein</fullName>
    </recommendedName>
</protein>
<dbReference type="EMBL" id="VAHF01000002">
    <property type="protein sequence ID" value="TXG70053.1"/>
    <property type="molecule type" value="Genomic_DNA"/>
</dbReference>
<evidence type="ECO:0000256" key="9">
    <source>
        <dbReference type="ARBA" id="ARBA00023274"/>
    </source>
</evidence>
<keyword evidence="9" id="KW-0687">Ribonucleoprotein</keyword>
<dbReference type="AlphaFoldDB" id="A0A5C7IL86"/>
<dbReference type="InterPro" id="IPR001890">
    <property type="entry name" value="RNA-binding_CRM"/>
</dbReference>
<evidence type="ECO:0000313" key="14">
    <source>
        <dbReference type="EMBL" id="TXG70053.1"/>
    </source>
</evidence>
<dbReference type="Proteomes" id="UP000323000">
    <property type="component" value="Chromosome 2"/>
</dbReference>
<dbReference type="PANTHER" id="PTHR31846:SF10">
    <property type="entry name" value="CHLOROPLASTIC GROUP IIA INTRON SPLICING FACILITATOR CRS1, CHLOROPLASTIC"/>
    <property type="match status" value="1"/>
</dbReference>
<evidence type="ECO:0000313" key="15">
    <source>
        <dbReference type="Proteomes" id="UP000323000"/>
    </source>
</evidence>
<evidence type="ECO:0000256" key="12">
    <source>
        <dbReference type="SAM" id="MobiDB-lite"/>
    </source>
</evidence>
<evidence type="ECO:0000259" key="13">
    <source>
        <dbReference type="PROSITE" id="PS51295"/>
    </source>
</evidence>
<dbReference type="SMART" id="SM01103">
    <property type="entry name" value="CRS1_YhbY"/>
    <property type="match status" value="3"/>
</dbReference>
<reference evidence="15" key="1">
    <citation type="journal article" date="2019" name="Gigascience">
        <title>De novo genome assembly of the endangered Acer yangbiense, a plant species with extremely small populations endemic to Yunnan Province, China.</title>
        <authorList>
            <person name="Yang J."/>
            <person name="Wariss H.M."/>
            <person name="Tao L."/>
            <person name="Zhang R."/>
            <person name="Yun Q."/>
            <person name="Hollingsworth P."/>
            <person name="Dao Z."/>
            <person name="Luo G."/>
            <person name="Guo H."/>
            <person name="Ma Y."/>
            <person name="Sun W."/>
        </authorList>
    </citation>
    <scope>NUCLEOTIDE SEQUENCE [LARGE SCALE GENOMIC DNA]</scope>
    <source>
        <strain evidence="15">cv. Malutang</strain>
    </source>
</reference>
<feature type="compositionally biased region" description="Basic and acidic residues" evidence="12">
    <location>
        <begin position="82"/>
        <end position="92"/>
    </location>
</feature>
<evidence type="ECO:0000256" key="4">
    <source>
        <dbReference type="ARBA" id="ARBA00022664"/>
    </source>
</evidence>
<feature type="coiled-coil region" evidence="11">
    <location>
        <begin position="562"/>
        <end position="589"/>
    </location>
</feature>
<feature type="region of interest" description="Disordered" evidence="12">
    <location>
        <begin position="70"/>
        <end position="92"/>
    </location>
</feature>
<keyword evidence="2" id="KW-0150">Chloroplast</keyword>
<accession>A0A5C7IL86</accession>
<name>A0A5C7IL86_9ROSI</name>
<dbReference type="InterPro" id="IPR045278">
    <property type="entry name" value="CRS1/CFM2/CFM3"/>
</dbReference>
<evidence type="ECO:0000256" key="5">
    <source>
        <dbReference type="ARBA" id="ARBA00022737"/>
    </source>
</evidence>
<feature type="domain" description="CRM" evidence="13">
    <location>
        <begin position="614"/>
        <end position="714"/>
    </location>
</feature>
<keyword evidence="5" id="KW-0677">Repeat</keyword>